<evidence type="ECO:0008006" key="4">
    <source>
        <dbReference type="Google" id="ProtNLM"/>
    </source>
</evidence>
<dbReference type="EMBL" id="CP011058">
    <property type="protein sequence ID" value="AJY76661.1"/>
    <property type="molecule type" value="Genomic_DNA"/>
</dbReference>
<evidence type="ECO:0000313" key="3">
    <source>
        <dbReference type="Proteomes" id="UP000032633"/>
    </source>
</evidence>
<organism evidence="2 3">
    <name type="scientific">Paenibacillus beijingensis</name>
    <dbReference type="NCBI Taxonomy" id="1126833"/>
    <lineage>
        <taxon>Bacteria</taxon>
        <taxon>Bacillati</taxon>
        <taxon>Bacillota</taxon>
        <taxon>Bacilli</taxon>
        <taxon>Bacillales</taxon>
        <taxon>Paenibacillaceae</taxon>
        <taxon>Paenibacillus</taxon>
    </lineage>
</organism>
<dbReference type="RefSeq" id="WP_045672086.1">
    <property type="nucleotide sequence ID" value="NZ_CP011058.1"/>
</dbReference>
<dbReference type="KEGG" id="pbj:VN24_21415"/>
<reference evidence="3" key="2">
    <citation type="submission" date="2015-03" db="EMBL/GenBank/DDBJ databases">
        <title>Genome sequence of Paenibacillus beijingensis strain DSM 24997T.</title>
        <authorList>
            <person name="Kwak Y."/>
            <person name="Shin J.-H."/>
        </authorList>
    </citation>
    <scope>NUCLEOTIDE SEQUENCE [LARGE SCALE GENOMIC DNA]</scope>
    <source>
        <strain evidence="3">DSM 24997</strain>
    </source>
</reference>
<keyword evidence="1" id="KW-1133">Transmembrane helix</keyword>
<dbReference type="Proteomes" id="UP000032633">
    <property type="component" value="Chromosome"/>
</dbReference>
<evidence type="ECO:0000256" key="1">
    <source>
        <dbReference type="SAM" id="Phobius"/>
    </source>
</evidence>
<keyword evidence="1" id="KW-0812">Transmembrane</keyword>
<protein>
    <recommendedName>
        <fullName evidence="4">DUF4386 domain-containing protein</fullName>
    </recommendedName>
</protein>
<dbReference type="OrthoDB" id="2841505at2"/>
<dbReference type="HOGENOM" id="CLU_1413942_0_0_9"/>
<feature type="transmembrane region" description="Helical" evidence="1">
    <location>
        <begin position="107"/>
        <end position="124"/>
    </location>
</feature>
<reference evidence="2 3" key="1">
    <citation type="journal article" date="2015" name="J. Biotechnol.">
        <title>Complete genome sequence of Paenibacillus beijingensis 7188(T) (=DSM 24997(T)), a novel rhizobacterium from jujube garden soil.</title>
        <authorList>
            <person name="Kwak Y."/>
            <person name="Shin J.H."/>
        </authorList>
    </citation>
    <scope>NUCLEOTIDE SEQUENCE [LARGE SCALE GENOMIC DNA]</scope>
    <source>
        <strain evidence="2 3">DSM 24997</strain>
    </source>
</reference>
<feature type="transmembrane region" description="Helical" evidence="1">
    <location>
        <begin position="66"/>
        <end position="87"/>
    </location>
</feature>
<keyword evidence="3" id="KW-1185">Reference proteome</keyword>
<accession>A0A0D5NN34</accession>
<sequence length="184" mass="19975">MKMEQITRGLALTALLGGIARIGMAPSAVIWGTDSQQELYFGFVACLLMGVGIFGVYLYEAHRLGMIGFLSVLLISLSSTLTAGLVWSTMLGVSASSSDFIAPMQNINSLMALIGMLGFCILTLRARIYPIWTVVLFLLFPVISFIPVVTDWATVAWGLSYIGFGYYVLANKTVKNSSYFEASV</sequence>
<dbReference type="AlphaFoldDB" id="A0A0D5NN34"/>
<dbReference type="PATRIC" id="fig|1126833.4.peg.4703"/>
<proteinExistence type="predicted"/>
<feature type="transmembrane region" description="Helical" evidence="1">
    <location>
        <begin position="129"/>
        <end position="146"/>
    </location>
</feature>
<keyword evidence="1" id="KW-0472">Membrane</keyword>
<feature type="transmembrane region" description="Helical" evidence="1">
    <location>
        <begin position="39"/>
        <end position="59"/>
    </location>
</feature>
<name>A0A0D5NN34_9BACL</name>
<feature type="transmembrane region" description="Helical" evidence="1">
    <location>
        <begin position="12"/>
        <end position="33"/>
    </location>
</feature>
<evidence type="ECO:0000313" key="2">
    <source>
        <dbReference type="EMBL" id="AJY76661.1"/>
    </source>
</evidence>
<feature type="transmembrane region" description="Helical" evidence="1">
    <location>
        <begin position="152"/>
        <end position="169"/>
    </location>
</feature>
<gene>
    <name evidence="2" type="ORF">VN24_21415</name>
</gene>
<dbReference type="STRING" id="1126833.VN24_21415"/>